<evidence type="ECO:0000313" key="4">
    <source>
        <dbReference type="Proteomes" id="UP001491552"/>
    </source>
</evidence>
<dbReference type="EC" id="5.1.3.14" evidence="3"/>
<gene>
    <name evidence="3" type="primary">wecB</name>
    <name evidence="3" type="ORF">WMO66_07660</name>
</gene>
<dbReference type="EMBL" id="JBBMFF010000214">
    <property type="protein sequence ID" value="MEQ2511119.1"/>
    <property type="molecule type" value="Genomic_DNA"/>
</dbReference>
<comment type="caution">
    <text evidence="3">The sequence shown here is derived from an EMBL/GenBank/DDBJ whole genome shotgun (WGS) entry which is preliminary data.</text>
</comment>
<feature type="domain" description="UDP-N-acetylglucosamine 2-epimerase" evidence="2">
    <location>
        <begin position="28"/>
        <end position="365"/>
    </location>
</feature>
<keyword evidence="4" id="KW-1185">Reference proteome</keyword>
<dbReference type="PANTHER" id="PTHR43174:SF1">
    <property type="entry name" value="UDP-N-ACETYLGLUCOSAMINE 2-EPIMERASE"/>
    <property type="match status" value="1"/>
</dbReference>
<dbReference type="Pfam" id="PF02350">
    <property type="entry name" value="Epimerase_2"/>
    <property type="match status" value="1"/>
</dbReference>
<reference evidence="3 4" key="1">
    <citation type="submission" date="2024-03" db="EMBL/GenBank/DDBJ databases">
        <title>Human intestinal bacterial collection.</title>
        <authorList>
            <person name="Pauvert C."/>
            <person name="Hitch T.C.A."/>
            <person name="Clavel T."/>
        </authorList>
    </citation>
    <scope>NUCLEOTIDE SEQUENCE [LARGE SCALE GENOMIC DNA]</scope>
    <source>
        <strain evidence="3 4">CLA-AA-H192</strain>
    </source>
</reference>
<dbReference type="SUPFAM" id="SSF53756">
    <property type="entry name" value="UDP-Glycosyltransferase/glycogen phosphorylase"/>
    <property type="match status" value="1"/>
</dbReference>
<evidence type="ECO:0000259" key="2">
    <source>
        <dbReference type="Pfam" id="PF02350"/>
    </source>
</evidence>
<name>A0ABV1G6Z7_9FIRM</name>
<keyword evidence="1 3" id="KW-0413">Isomerase</keyword>
<dbReference type="PANTHER" id="PTHR43174">
    <property type="entry name" value="UDP-N-ACETYLGLUCOSAMINE 2-EPIMERASE"/>
    <property type="match status" value="1"/>
</dbReference>
<comment type="similarity">
    <text evidence="1">Belongs to the UDP-N-acetylglucosamine 2-epimerase family.</text>
</comment>
<proteinExistence type="inferred from homology"/>
<dbReference type="Proteomes" id="UP001491552">
    <property type="component" value="Unassembled WGS sequence"/>
</dbReference>
<protein>
    <submittedName>
        <fullName evidence="3">UDP-N-acetylglucosamine 2-epimerase (Non-hydrolyzing)</fullName>
        <ecNumber evidence="3">5.1.3.14</ecNumber>
    </submittedName>
</protein>
<dbReference type="InterPro" id="IPR029767">
    <property type="entry name" value="WecB-like"/>
</dbReference>
<evidence type="ECO:0000256" key="1">
    <source>
        <dbReference type="RuleBase" id="RU003513"/>
    </source>
</evidence>
<organism evidence="3 4">
    <name type="scientific">Faecousia intestinalis</name>
    <dbReference type="NCBI Taxonomy" id="3133167"/>
    <lineage>
        <taxon>Bacteria</taxon>
        <taxon>Bacillati</taxon>
        <taxon>Bacillota</taxon>
        <taxon>Clostridia</taxon>
        <taxon>Eubacteriales</taxon>
        <taxon>Oscillospiraceae</taxon>
        <taxon>Faecousia</taxon>
    </lineage>
</organism>
<dbReference type="NCBIfam" id="TIGR00236">
    <property type="entry name" value="wecB"/>
    <property type="match status" value="1"/>
</dbReference>
<dbReference type="Gene3D" id="3.40.50.2000">
    <property type="entry name" value="Glycogen Phosphorylase B"/>
    <property type="match status" value="2"/>
</dbReference>
<sequence length="379" mass="42713">MEKLKLMTILGTRPEIIRLSATIQRCDRYFQQILVHTGQNYDYELNQVFFEDLGLRAPDYYLNAAGANLGETIGTIIAKSYALMQKVKPDAVLVLGDTNSCLSVIAAKRLHIPIFHMEAGNRCFDECLPEETNRRIVDVTSDVNLCYSEHARRYLNAAGVPKERTFVVGSPMAEVLHQNLPQIEASDIHARLGLEKGKYILLSAHREENIDTEENFRSLFTAVNAMAAQYDLPVLYSCHPRSRKRLEESGFQLDKRVIAHKPLGFHDYNCLQMNAFCVVSDSGTLPEESSFYLSVGKPFPAVCIRTSTERPEALDKGCFVLSGIHTEQLLQSIDLAVQMQQNGEFGTPVPDYTAENVSVKVARIIQSYTGIVDRFIWRK</sequence>
<dbReference type="GO" id="GO:0008761">
    <property type="term" value="F:UDP-N-acetylglucosamine 2-epimerase activity"/>
    <property type="evidence" value="ECO:0007669"/>
    <property type="project" value="UniProtKB-EC"/>
</dbReference>
<evidence type="ECO:0000313" key="3">
    <source>
        <dbReference type="EMBL" id="MEQ2511119.1"/>
    </source>
</evidence>
<dbReference type="RefSeq" id="WP_349135827.1">
    <property type="nucleotide sequence ID" value="NZ_JBBMFF010000214.1"/>
</dbReference>
<accession>A0ABV1G6Z7</accession>
<dbReference type="InterPro" id="IPR003331">
    <property type="entry name" value="UDP_GlcNAc_Epimerase_2_dom"/>
</dbReference>
<dbReference type="CDD" id="cd03786">
    <property type="entry name" value="GTB_UDP-GlcNAc_2-Epimerase"/>
    <property type="match status" value="1"/>
</dbReference>